<name>A0ABX2B731_9BACT</name>
<protein>
    <submittedName>
        <fullName evidence="2">DUF805 domain-containing protein</fullName>
    </submittedName>
</protein>
<organism evidence="2 3">
    <name type="scientific">Xylanibacter caecicola</name>
    <dbReference type="NCBI Taxonomy" id="2736294"/>
    <lineage>
        <taxon>Bacteria</taxon>
        <taxon>Pseudomonadati</taxon>
        <taxon>Bacteroidota</taxon>
        <taxon>Bacteroidia</taxon>
        <taxon>Bacteroidales</taxon>
        <taxon>Prevotellaceae</taxon>
        <taxon>Xylanibacter</taxon>
    </lineage>
</organism>
<dbReference type="EMBL" id="JABKKJ010000042">
    <property type="protein sequence ID" value="NPE26283.1"/>
    <property type="molecule type" value="Genomic_DNA"/>
</dbReference>
<evidence type="ECO:0000313" key="2">
    <source>
        <dbReference type="EMBL" id="NPE26283.1"/>
    </source>
</evidence>
<evidence type="ECO:0000313" key="3">
    <source>
        <dbReference type="Proteomes" id="UP000820977"/>
    </source>
</evidence>
<keyword evidence="3" id="KW-1185">Reference proteome</keyword>
<feature type="transmembrane region" description="Helical" evidence="1">
    <location>
        <begin position="46"/>
        <end position="64"/>
    </location>
</feature>
<keyword evidence="1" id="KW-1133">Transmembrane helix</keyword>
<comment type="caution">
    <text evidence="2">The sequence shown here is derived from an EMBL/GenBank/DDBJ whole genome shotgun (WGS) entry which is preliminary data.</text>
</comment>
<feature type="transmembrane region" description="Helical" evidence="1">
    <location>
        <begin position="21"/>
        <end position="40"/>
    </location>
</feature>
<accession>A0ABX2B731</accession>
<keyword evidence="1" id="KW-0472">Membrane</keyword>
<dbReference type="InterPro" id="IPR008523">
    <property type="entry name" value="DUF805"/>
</dbReference>
<dbReference type="Proteomes" id="UP000820977">
    <property type="component" value="Unassembled WGS sequence"/>
</dbReference>
<reference evidence="2 3" key="1">
    <citation type="submission" date="2020-05" db="EMBL/GenBank/DDBJ databases">
        <title>Distinct polysaccharide utilization as determinants for interspecies competition between intestinal Prevotella spp.</title>
        <authorList>
            <person name="Galvez E.J.C."/>
            <person name="Iljazovic A."/>
            <person name="Strowig T."/>
        </authorList>
    </citation>
    <scope>NUCLEOTIDE SEQUENCE [LARGE SCALE GENOMIC DNA]</scope>
    <source>
        <strain evidence="2 3">PCHR</strain>
    </source>
</reference>
<evidence type="ECO:0000256" key="1">
    <source>
        <dbReference type="SAM" id="Phobius"/>
    </source>
</evidence>
<gene>
    <name evidence="2" type="ORF">HPS54_12335</name>
</gene>
<dbReference type="PANTHER" id="PTHR34980">
    <property type="entry name" value="INNER MEMBRANE PROTEIN-RELATED-RELATED"/>
    <property type="match status" value="1"/>
</dbReference>
<sequence length="113" mass="13225">MFAHPFSFKGRIRRLEYALSYLLCCIYYVILDTVITVMSLLGNDSLLLFVLTCLAIIPMNWFFFAQGAKRCHDRNNSGWYQINPVYFLWMLLGDGDEYENDYGKDPKGRDLFA</sequence>
<dbReference type="Pfam" id="PF05656">
    <property type="entry name" value="DUF805"/>
    <property type="match status" value="1"/>
</dbReference>
<proteinExistence type="predicted"/>
<dbReference type="PANTHER" id="PTHR34980:SF3">
    <property type="entry name" value="BLR8105 PROTEIN"/>
    <property type="match status" value="1"/>
</dbReference>
<keyword evidence="1" id="KW-0812">Transmembrane</keyword>